<dbReference type="PROSITE" id="PS01305">
    <property type="entry name" value="MOAA_NIFB_PQQE"/>
    <property type="match status" value="1"/>
</dbReference>
<evidence type="ECO:0000313" key="15">
    <source>
        <dbReference type="Proteomes" id="UP000463883"/>
    </source>
</evidence>
<name>A0A6P1ML08_9FIRM</name>
<dbReference type="SUPFAM" id="SSF102114">
    <property type="entry name" value="Radical SAM enzymes"/>
    <property type="match status" value="1"/>
</dbReference>
<evidence type="ECO:0000256" key="6">
    <source>
        <dbReference type="ARBA" id="ARBA00022741"/>
    </source>
</evidence>
<keyword evidence="6" id="KW-0547">Nucleotide-binding</keyword>
<dbReference type="PANTHER" id="PTHR22960">
    <property type="entry name" value="MOLYBDOPTERIN COFACTOR SYNTHESIS PROTEIN A"/>
    <property type="match status" value="1"/>
</dbReference>
<dbReference type="SMART" id="SM00729">
    <property type="entry name" value="Elp3"/>
    <property type="match status" value="1"/>
</dbReference>
<feature type="domain" description="Radical SAM core" evidence="13">
    <location>
        <begin position="4"/>
        <end position="228"/>
    </location>
</feature>
<evidence type="ECO:0000256" key="4">
    <source>
        <dbReference type="ARBA" id="ARBA00022691"/>
    </source>
</evidence>
<keyword evidence="10" id="KW-0501">Molybdenum cofactor biosynthesis</keyword>
<evidence type="ECO:0000256" key="3">
    <source>
        <dbReference type="ARBA" id="ARBA00022485"/>
    </source>
</evidence>
<sequence length="326" mass="36638">MFDYSKRKIDYVRISVTDKCNLRCVYCIPDEGVEQLHSQDILTDEEIIRLCQSFISLGINNIKITGGEPLLRKDVTGLIEQIKRLQGIQRVTLTTNGVKLKEYLPDLIKAGLDGINISLDTLNGEIYRKITSKDALEKVLESVEQALAYEHLNVKINCVPSELMDSCDIINMAALAKDSRLNVRFIEMMPIGPGKNFTSWSEDKIMKLLEKTYGTLQLTETMYGNGPAHYYSIKGFKGKIGFISALSHQFCGNCNRVRVTSDGCLKTCLYYAENLDLKNILRKSNGNMALEQAIWQNIYDKPAGHKFKSDNEDGKIGQVTMSQIGG</sequence>
<dbReference type="GO" id="GO:0005525">
    <property type="term" value="F:GTP binding"/>
    <property type="evidence" value="ECO:0007669"/>
    <property type="project" value="UniProtKB-KW"/>
</dbReference>
<evidence type="ECO:0000256" key="12">
    <source>
        <dbReference type="ARBA" id="ARBA00048697"/>
    </source>
</evidence>
<evidence type="ECO:0000256" key="7">
    <source>
        <dbReference type="ARBA" id="ARBA00023004"/>
    </source>
</evidence>
<dbReference type="GO" id="GO:0006777">
    <property type="term" value="P:Mo-molybdopterin cofactor biosynthetic process"/>
    <property type="evidence" value="ECO:0007669"/>
    <property type="project" value="UniProtKB-KW"/>
</dbReference>
<evidence type="ECO:0000256" key="11">
    <source>
        <dbReference type="ARBA" id="ARBA00023239"/>
    </source>
</evidence>
<evidence type="ECO:0000256" key="10">
    <source>
        <dbReference type="ARBA" id="ARBA00023150"/>
    </source>
</evidence>
<dbReference type="InterPro" id="IPR000385">
    <property type="entry name" value="MoaA_NifB_PqqE_Fe-S-bd_CS"/>
</dbReference>
<dbReference type="InterPro" id="IPR007197">
    <property type="entry name" value="rSAM"/>
</dbReference>
<dbReference type="Gene3D" id="3.20.20.70">
    <property type="entry name" value="Aldolase class I"/>
    <property type="match status" value="1"/>
</dbReference>
<dbReference type="InterPro" id="IPR006638">
    <property type="entry name" value="Elp3/MiaA/NifB-like_rSAM"/>
</dbReference>
<dbReference type="InterPro" id="IPR050105">
    <property type="entry name" value="MoCo_biosynth_MoaA/MoaC"/>
</dbReference>
<dbReference type="AlphaFoldDB" id="A0A6P1ML08"/>
<comment type="catalytic activity">
    <reaction evidence="12">
        <text>GTP + AH2 + S-adenosyl-L-methionine = (8S)-3',8-cyclo-7,8-dihydroguanosine 5'-triphosphate + 5'-deoxyadenosine + L-methionine + A + H(+)</text>
        <dbReference type="Rhea" id="RHEA:49576"/>
        <dbReference type="ChEBI" id="CHEBI:13193"/>
        <dbReference type="ChEBI" id="CHEBI:15378"/>
        <dbReference type="ChEBI" id="CHEBI:17319"/>
        <dbReference type="ChEBI" id="CHEBI:17499"/>
        <dbReference type="ChEBI" id="CHEBI:37565"/>
        <dbReference type="ChEBI" id="CHEBI:57844"/>
        <dbReference type="ChEBI" id="CHEBI:59789"/>
        <dbReference type="ChEBI" id="CHEBI:131766"/>
        <dbReference type="EC" id="4.1.99.22"/>
    </reaction>
</comment>
<dbReference type="GO" id="GO:0061798">
    <property type="term" value="F:GTP 3',8'-cyclase activity"/>
    <property type="evidence" value="ECO:0007669"/>
    <property type="project" value="UniProtKB-EC"/>
</dbReference>
<keyword evidence="5" id="KW-0479">Metal-binding</keyword>
<gene>
    <name evidence="14" type="primary">moaA</name>
    <name evidence="14" type="ORF">Ami3637_16925</name>
</gene>
<dbReference type="UniPathway" id="UPA00344"/>
<dbReference type="SFLD" id="SFLDG01386">
    <property type="entry name" value="main_SPASM_domain-containing"/>
    <property type="match status" value="1"/>
</dbReference>
<comment type="cofactor">
    <cofactor evidence="1">
        <name>[4Fe-4S] cluster</name>
        <dbReference type="ChEBI" id="CHEBI:49883"/>
    </cofactor>
</comment>
<keyword evidence="4" id="KW-0949">S-adenosyl-L-methionine</keyword>
<dbReference type="InterPro" id="IPR013483">
    <property type="entry name" value="MoaA"/>
</dbReference>
<dbReference type="CDD" id="cd21117">
    <property type="entry name" value="Twitch_MoaA"/>
    <property type="match status" value="1"/>
</dbReference>
<dbReference type="Proteomes" id="UP000463883">
    <property type="component" value="Chromosome"/>
</dbReference>
<dbReference type="PROSITE" id="PS51918">
    <property type="entry name" value="RADICAL_SAM"/>
    <property type="match status" value="1"/>
</dbReference>
<dbReference type="EC" id="4.1.99.22" evidence="2"/>
<proteinExistence type="predicted"/>
<dbReference type="PANTHER" id="PTHR22960:SF0">
    <property type="entry name" value="MOLYBDENUM COFACTOR BIOSYNTHESIS PROTEIN 1"/>
    <property type="match status" value="1"/>
</dbReference>
<dbReference type="CDD" id="cd01335">
    <property type="entry name" value="Radical_SAM"/>
    <property type="match status" value="1"/>
</dbReference>
<evidence type="ECO:0000256" key="2">
    <source>
        <dbReference type="ARBA" id="ARBA00012167"/>
    </source>
</evidence>
<keyword evidence="8" id="KW-0411">Iron-sulfur</keyword>
<dbReference type="InterPro" id="IPR058240">
    <property type="entry name" value="rSAM_sf"/>
</dbReference>
<reference evidence="14 15" key="1">
    <citation type="submission" date="2020-01" db="EMBL/GenBank/DDBJ databases">
        <title>Genomic analysis of Aminipila sp. CBA3637.</title>
        <authorList>
            <person name="Kim Y.B."/>
            <person name="Roh S.W."/>
        </authorList>
    </citation>
    <scope>NUCLEOTIDE SEQUENCE [LARGE SCALE GENOMIC DNA]</scope>
    <source>
        <strain evidence="14 15">CBA3637</strain>
    </source>
</reference>
<keyword evidence="7" id="KW-0408">Iron</keyword>
<dbReference type="GO" id="GO:0061799">
    <property type="term" value="F:cyclic pyranopterin monophosphate synthase activity"/>
    <property type="evidence" value="ECO:0007669"/>
    <property type="project" value="TreeGrafter"/>
</dbReference>
<evidence type="ECO:0000313" key="14">
    <source>
        <dbReference type="EMBL" id="QHI73843.1"/>
    </source>
</evidence>
<dbReference type="GO" id="GO:0046872">
    <property type="term" value="F:metal ion binding"/>
    <property type="evidence" value="ECO:0007669"/>
    <property type="project" value="UniProtKB-KW"/>
</dbReference>
<dbReference type="SFLD" id="SFLDG01067">
    <property type="entry name" value="SPASM/twitch_domain_containing"/>
    <property type="match status" value="1"/>
</dbReference>
<dbReference type="NCBIfam" id="TIGR02666">
    <property type="entry name" value="moaA"/>
    <property type="match status" value="1"/>
</dbReference>
<dbReference type="RefSeq" id="WP_162363604.1">
    <property type="nucleotide sequence ID" value="NZ_CP047591.1"/>
</dbReference>
<dbReference type="SFLD" id="SFLDS00029">
    <property type="entry name" value="Radical_SAM"/>
    <property type="match status" value="1"/>
</dbReference>
<dbReference type="GO" id="GO:0051539">
    <property type="term" value="F:4 iron, 4 sulfur cluster binding"/>
    <property type="evidence" value="ECO:0007669"/>
    <property type="project" value="UniProtKB-KW"/>
</dbReference>
<evidence type="ECO:0000256" key="8">
    <source>
        <dbReference type="ARBA" id="ARBA00023014"/>
    </source>
</evidence>
<accession>A0A6P1ML08</accession>
<dbReference type="EMBL" id="CP047591">
    <property type="protein sequence ID" value="QHI73843.1"/>
    <property type="molecule type" value="Genomic_DNA"/>
</dbReference>
<protein>
    <recommendedName>
        <fullName evidence="2">GTP 3',8-cyclase</fullName>
        <ecNumber evidence="2">4.1.99.22</ecNumber>
    </recommendedName>
</protein>
<evidence type="ECO:0000256" key="5">
    <source>
        <dbReference type="ARBA" id="ARBA00022723"/>
    </source>
</evidence>
<dbReference type="InterPro" id="IPR013785">
    <property type="entry name" value="Aldolase_TIM"/>
</dbReference>
<keyword evidence="11" id="KW-0456">Lyase</keyword>
<dbReference type="KEGG" id="amic:Ami3637_16925"/>
<dbReference type="SFLD" id="SFLDG01383">
    <property type="entry name" value="cyclic_pyranopterin_phosphate"/>
    <property type="match status" value="1"/>
</dbReference>
<dbReference type="Pfam" id="PF04055">
    <property type="entry name" value="Radical_SAM"/>
    <property type="match status" value="1"/>
</dbReference>
<keyword evidence="3" id="KW-0004">4Fe-4S</keyword>
<evidence type="ECO:0000259" key="13">
    <source>
        <dbReference type="PROSITE" id="PS51918"/>
    </source>
</evidence>
<evidence type="ECO:0000256" key="9">
    <source>
        <dbReference type="ARBA" id="ARBA00023134"/>
    </source>
</evidence>
<dbReference type="InterPro" id="IPR040064">
    <property type="entry name" value="MoaA-like"/>
</dbReference>
<evidence type="ECO:0000256" key="1">
    <source>
        <dbReference type="ARBA" id="ARBA00001966"/>
    </source>
</evidence>
<dbReference type="Pfam" id="PF06463">
    <property type="entry name" value="Mob_synth_C"/>
    <property type="match status" value="1"/>
</dbReference>
<organism evidence="14 15">
    <name type="scientific">Aminipila terrae</name>
    <dbReference type="NCBI Taxonomy" id="2697030"/>
    <lineage>
        <taxon>Bacteria</taxon>
        <taxon>Bacillati</taxon>
        <taxon>Bacillota</taxon>
        <taxon>Clostridia</taxon>
        <taxon>Peptostreptococcales</taxon>
        <taxon>Anaerovoracaceae</taxon>
        <taxon>Aminipila</taxon>
    </lineage>
</organism>
<keyword evidence="9" id="KW-0342">GTP-binding</keyword>
<keyword evidence="15" id="KW-1185">Reference proteome</keyword>
<dbReference type="InterPro" id="IPR010505">
    <property type="entry name" value="MoaA_twitch"/>
</dbReference>